<organism evidence="17 18">
    <name type="scientific">Halotalea alkalilenta</name>
    <dbReference type="NCBI Taxonomy" id="376489"/>
    <lineage>
        <taxon>Bacteria</taxon>
        <taxon>Pseudomonadati</taxon>
        <taxon>Pseudomonadota</taxon>
        <taxon>Gammaproteobacteria</taxon>
        <taxon>Oceanospirillales</taxon>
        <taxon>Halomonadaceae</taxon>
        <taxon>Halotalea</taxon>
    </lineage>
</organism>
<sequence>MKTSSHSATRCQRRPASLLVSPLAIAISLAASAAQAQTAIAPQNEHPVSLPTLEVNAKRAPSAVERTTLEQSTVATVDAEKLASTLSYSIADATRYEPGVLVTNKGRFGLAGFNVRGLDENRVSIGLDGLEMAESYGPTSTYLKSSRVSVDVESLAGINVIKGGDAVAGSGLSGVVDMRLKAPEDFLAPSGNDSYASFKAGYRSDRKAFFESTTLAARRGEFESLLVLTNRHGQATRNHESNGSDDRTSGASRTTPDPGDIDNYDLLLKLQRVMDNGRIGMVAQKYRASSQLHAFSSETSSYRDYFTDDSLTRTRLGIYQDALLDTTMFDDVRWRLDWQRTSTIDDSSFTYASGPSVYERKVDREYTQNSWQLKADFAKALELGVPQQLAYGVVIKRDAYNNRNSDFNLDAGTVEATRFSPPGTATRIGLYLQDRLSFADDRGSLTPALRFDRYSYDLDNDGLTSQSYDDAEDRALTGQIGGTWRFTPNLQLFGKTGFGFRAPSYDELYYDYAVAGRPYRIVANPDLQPEYSRFVELGLRFDGRLGSAEVTSFYTHYRNFIESNASVSIDPTNYPLGEYTTQNLDRALIRGFEAKGVLDLAQALGWAQGLSLRGALAYIEGKNLEDGGAIQSVPPVQGVVSLGYDAPSQRWGSELAATFVNHVSQADAGESPYAPGAYQLYDLTGYLRVGEHLTLRGGVFNLADKQYWVWDDVRGLATSAGIDRYTQPGRNFGASVEYVF</sequence>
<evidence type="ECO:0000256" key="1">
    <source>
        <dbReference type="ARBA" id="ARBA00004571"/>
    </source>
</evidence>
<keyword evidence="3 11" id="KW-0813">Transport</keyword>
<dbReference type="Gene3D" id="2.40.170.20">
    <property type="entry name" value="TonB-dependent receptor, beta-barrel domain"/>
    <property type="match status" value="1"/>
</dbReference>
<feature type="domain" description="TonB-dependent receptor-like beta-barrel" evidence="15">
    <location>
        <begin position="259"/>
        <end position="702"/>
    </location>
</feature>
<feature type="signal peptide" evidence="14">
    <location>
        <begin position="1"/>
        <end position="33"/>
    </location>
</feature>
<dbReference type="InterPro" id="IPR036942">
    <property type="entry name" value="Beta-barrel_TonB_sf"/>
</dbReference>
<dbReference type="InterPro" id="IPR037066">
    <property type="entry name" value="Plug_dom_sf"/>
</dbReference>
<evidence type="ECO:0000256" key="2">
    <source>
        <dbReference type="ARBA" id="ARBA00008143"/>
    </source>
</evidence>
<accession>A0A172YI53</accession>
<protein>
    <recommendedName>
        <fullName evidence="19">TonB-dependent receptor</fullName>
    </recommendedName>
</protein>
<evidence type="ECO:0000259" key="16">
    <source>
        <dbReference type="Pfam" id="PF07715"/>
    </source>
</evidence>
<dbReference type="SUPFAM" id="SSF56935">
    <property type="entry name" value="Porins"/>
    <property type="match status" value="1"/>
</dbReference>
<dbReference type="CDD" id="cd01347">
    <property type="entry name" value="ligand_gated_channel"/>
    <property type="match status" value="1"/>
</dbReference>
<evidence type="ECO:0000256" key="14">
    <source>
        <dbReference type="SAM" id="SignalP"/>
    </source>
</evidence>
<keyword evidence="10 11" id="KW-0998">Cell outer membrane</keyword>
<dbReference type="Pfam" id="PF00593">
    <property type="entry name" value="TonB_dep_Rec_b-barrel"/>
    <property type="match status" value="1"/>
</dbReference>
<keyword evidence="7 12" id="KW-0798">TonB box</keyword>
<evidence type="ECO:0000256" key="3">
    <source>
        <dbReference type="ARBA" id="ARBA00022448"/>
    </source>
</evidence>
<dbReference type="GO" id="GO:0009279">
    <property type="term" value="C:cell outer membrane"/>
    <property type="evidence" value="ECO:0007669"/>
    <property type="project" value="UniProtKB-SubCell"/>
</dbReference>
<dbReference type="AlphaFoldDB" id="A0A172YI53"/>
<feature type="compositionally biased region" description="Basic and acidic residues" evidence="13">
    <location>
        <begin position="237"/>
        <end position="248"/>
    </location>
</feature>
<evidence type="ECO:0000256" key="12">
    <source>
        <dbReference type="RuleBase" id="RU003357"/>
    </source>
</evidence>
<proteinExistence type="inferred from homology"/>
<evidence type="ECO:0000256" key="9">
    <source>
        <dbReference type="ARBA" id="ARBA00023170"/>
    </source>
</evidence>
<dbReference type="STRING" id="376489.A5892_16725"/>
<dbReference type="KEGG" id="haa:A5892_16725"/>
<comment type="similarity">
    <text evidence="2">Belongs to the TonB-dependent receptor family. Hemoglobin/haptoglobin binding protein subfamily.</text>
</comment>
<comment type="subcellular location">
    <subcellularLocation>
        <location evidence="1 11">Cell outer membrane</location>
        <topology evidence="1 11">Multi-pass membrane protein</topology>
    </subcellularLocation>
</comment>
<evidence type="ECO:0000256" key="5">
    <source>
        <dbReference type="ARBA" id="ARBA00022692"/>
    </source>
</evidence>
<evidence type="ECO:0000256" key="11">
    <source>
        <dbReference type="PROSITE-ProRule" id="PRU01360"/>
    </source>
</evidence>
<dbReference type="RefSeq" id="WP_064123761.1">
    <property type="nucleotide sequence ID" value="NZ_CP015243.1"/>
</dbReference>
<dbReference type="Pfam" id="PF07715">
    <property type="entry name" value="Plug"/>
    <property type="match status" value="1"/>
</dbReference>
<evidence type="ECO:0000256" key="6">
    <source>
        <dbReference type="ARBA" id="ARBA00022729"/>
    </source>
</evidence>
<feature type="chain" id="PRO_5008004719" description="TonB-dependent receptor" evidence="14">
    <location>
        <begin position="34"/>
        <end position="740"/>
    </location>
</feature>
<dbReference type="PROSITE" id="PS52016">
    <property type="entry name" value="TONB_DEPENDENT_REC_3"/>
    <property type="match status" value="1"/>
</dbReference>
<feature type="region of interest" description="Disordered" evidence="13">
    <location>
        <begin position="233"/>
        <end position="260"/>
    </location>
</feature>
<keyword evidence="6 14" id="KW-0732">Signal</keyword>
<dbReference type="Gene3D" id="2.170.130.10">
    <property type="entry name" value="TonB-dependent receptor, plug domain"/>
    <property type="match status" value="1"/>
</dbReference>
<dbReference type="PANTHER" id="PTHR30069:SF29">
    <property type="entry name" value="HEMOGLOBIN AND HEMOGLOBIN-HAPTOGLOBIN-BINDING PROTEIN 1-RELATED"/>
    <property type="match status" value="1"/>
</dbReference>
<evidence type="ECO:0000256" key="4">
    <source>
        <dbReference type="ARBA" id="ARBA00022452"/>
    </source>
</evidence>
<evidence type="ECO:0000256" key="10">
    <source>
        <dbReference type="ARBA" id="ARBA00023237"/>
    </source>
</evidence>
<feature type="domain" description="TonB-dependent receptor plug" evidence="16">
    <location>
        <begin position="72"/>
        <end position="171"/>
    </location>
</feature>
<keyword evidence="18" id="KW-1185">Reference proteome</keyword>
<keyword evidence="4 11" id="KW-1134">Transmembrane beta strand</keyword>
<evidence type="ECO:0000259" key="15">
    <source>
        <dbReference type="Pfam" id="PF00593"/>
    </source>
</evidence>
<evidence type="ECO:0000313" key="17">
    <source>
        <dbReference type="EMBL" id="ANF58908.1"/>
    </source>
</evidence>
<dbReference type="Proteomes" id="UP000077875">
    <property type="component" value="Chromosome"/>
</dbReference>
<evidence type="ECO:0000313" key="18">
    <source>
        <dbReference type="Proteomes" id="UP000077875"/>
    </source>
</evidence>
<name>A0A172YI53_9GAMM</name>
<keyword evidence="5 11" id="KW-0812">Transmembrane</keyword>
<dbReference type="GO" id="GO:0044718">
    <property type="term" value="P:siderophore transmembrane transport"/>
    <property type="evidence" value="ECO:0007669"/>
    <property type="project" value="TreeGrafter"/>
</dbReference>
<keyword evidence="8 11" id="KW-0472">Membrane</keyword>
<keyword evidence="9" id="KW-0675">Receptor</keyword>
<dbReference type="NCBIfam" id="TIGR01786">
    <property type="entry name" value="TonB-hemlactrns"/>
    <property type="match status" value="1"/>
</dbReference>
<dbReference type="InterPro" id="IPR010949">
    <property type="entry name" value="TonB_Hb/transfer/lactofer_rcpt"/>
</dbReference>
<evidence type="ECO:0000256" key="13">
    <source>
        <dbReference type="SAM" id="MobiDB-lite"/>
    </source>
</evidence>
<evidence type="ECO:0000256" key="7">
    <source>
        <dbReference type="ARBA" id="ARBA00023077"/>
    </source>
</evidence>
<dbReference type="GO" id="GO:0015344">
    <property type="term" value="F:siderophore uptake transmembrane transporter activity"/>
    <property type="evidence" value="ECO:0007669"/>
    <property type="project" value="TreeGrafter"/>
</dbReference>
<dbReference type="InterPro" id="IPR012910">
    <property type="entry name" value="Plug_dom"/>
</dbReference>
<dbReference type="PANTHER" id="PTHR30069">
    <property type="entry name" value="TONB-DEPENDENT OUTER MEMBRANE RECEPTOR"/>
    <property type="match status" value="1"/>
</dbReference>
<evidence type="ECO:0008006" key="19">
    <source>
        <dbReference type="Google" id="ProtNLM"/>
    </source>
</evidence>
<dbReference type="InterPro" id="IPR000531">
    <property type="entry name" value="Beta-barrel_TonB"/>
</dbReference>
<dbReference type="EMBL" id="CP015243">
    <property type="protein sequence ID" value="ANF58908.1"/>
    <property type="molecule type" value="Genomic_DNA"/>
</dbReference>
<reference evidence="17 18" key="1">
    <citation type="submission" date="2016-04" db="EMBL/GenBank/DDBJ databases">
        <title>Complete Genome Sequence of Halotalea alkalilenta IHB B 13600.</title>
        <authorList>
            <person name="Swarnkar M.K."/>
            <person name="Sharma A."/>
            <person name="Kaushal K."/>
            <person name="Soni R."/>
            <person name="Rana S."/>
            <person name="Singh A.K."/>
            <person name="Gulati A."/>
        </authorList>
    </citation>
    <scope>NUCLEOTIDE SEQUENCE [LARGE SCALE GENOMIC DNA]</scope>
    <source>
        <strain evidence="17 18">IHB B 13600</strain>
    </source>
</reference>
<dbReference type="InterPro" id="IPR039426">
    <property type="entry name" value="TonB-dep_rcpt-like"/>
</dbReference>
<evidence type="ECO:0000256" key="8">
    <source>
        <dbReference type="ARBA" id="ARBA00023136"/>
    </source>
</evidence>
<gene>
    <name evidence="17" type="ORF">A5892_16725</name>
</gene>